<evidence type="ECO:0000313" key="13">
    <source>
        <dbReference type="EMBL" id="QKE91517.1"/>
    </source>
</evidence>
<evidence type="ECO:0000259" key="12">
    <source>
        <dbReference type="Pfam" id="PF00117"/>
    </source>
</evidence>
<feature type="active site" description="Nucleophile" evidence="10">
    <location>
        <position position="194"/>
    </location>
</feature>
<feature type="active site" evidence="10">
    <location>
        <position position="300"/>
    </location>
</feature>
<dbReference type="Gene3D" id="3.40.50.880">
    <property type="match status" value="1"/>
</dbReference>
<protein>
    <recommendedName>
        <fullName evidence="10">Imidazole glycerol phosphate synthase subunit HisH</fullName>
        <ecNumber evidence="10">4.3.2.10</ecNumber>
    </recommendedName>
    <alternativeName>
        <fullName evidence="10">IGP synthase glutaminase subunit</fullName>
        <ecNumber evidence="10">3.5.1.2</ecNumber>
    </alternativeName>
    <alternativeName>
        <fullName evidence="10">IGP synthase subunit HisH</fullName>
    </alternativeName>
    <alternativeName>
        <fullName evidence="10">ImGP synthase subunit HisH</fullName>
        <shortName evidence="10">IGPS subunit HisH</shortName>
    </alternativeName>
</protein>
<evidence type="ECO:0000256" key="1">
    <source>
        <dbReference type="ARBA" id="ARBA00005091"/>
    </source>
</evidence>
<sequence length="318" mass="33275">MARAAAAGKLAGGDAGRYRHAADRHAVAAARGGLGAAARIASGGGTVRQRLAPLGIRPGRHDARADRGRIRPRYRPAPPPRPAARSSRPGPGRSLVSGRASRERAAGGRIAVVDYQSGNLASASRALEEAASRAGIDVEVSVTSDPDWIRTADRIVLPGQGAFADCARGLSAVHGLRAAIEDATGAGTPFLGICVGMQLMAERGLEHGETPGLGWIRGEIAPMHAPGLRLPQMGWNELVFTPGAHPLTEGLEPGDHGYFVHSYALTDYDPADLVASTEYGGDVPALVARGNRAGTQFHVEKSQRVGLRILANFLRWAP</sequence>
<evidence type="ECO:0000256" key="7">
    <source>
        <dbReference type="ARBA" id="ARBA00023239"/>
    </source>
</evidence>
<dbReference type="KEGG" id="lck:HN018_17060"/>
<comment type="subcellular location">
    <subcellularLocation>
        <location evidence="10">Cytoplasm</location>
    </subcellularLocation>
</comment>
<comment type="pathway">
    <text evidence="1 10">Amino-acid biosynthesis; L-histidine biosynthesis; L-histidine from 5-phospho-alpha-D-ribose 1-diphosphate: step 5/9.</text>
</comment>
<feature type="active site" evidence="10">
    <location>
        <position position="298"/>
    </location>
</feature>
<evidence type="ECO:0000256" key="9">
    <source>
        <dbReference type="ARBA" id="ARBA00049534"/>
    </source>
</evidence>
<comment type="subunit">
    <text evidence="2 10">Heterodimer of HisH and HisF.</text>
</comment>
<evidence type="ECO:0000256" key="6">
    <source>
        <dbReference type="ARBA" id="ARBA00023102"/>
    </source>
</evidence>
<evidence type="ECO:0000256" key="2">
    <source>
        <dbReference type="ARBA" id="ARBA00011152"/>
    </source>
</evidence>
<dbReference type="EMBL" id="CP053708">
    <property type="protein sequence ID" value="QKE91517.1"/>
    <property type="molecule type" value="Genomic_DNA"/>
</dbReference>
<keyword evidence="7 10" id="KW-0456">Lyase</keyword>
<dbReference type="PROSITE" id="PS51273">
    <property type="entry name" value="GATASE_TYPE_1"/>
    <property type="match status" value="1"/>
</dbReference>
<dbReference type="NCBIfam" id="TIGR01855">
    <property type="entry name" value="IMP_synth_hisH"/>
    <property type="match status" value="1"/>
</dbReference>
<keyword evidence="6 10" id="KW-0368">Histidine biosynthesis</keyword>
<proteinExistence type="inferred from homology"/>
<dbReference type="Proteomes" id="UP000500767">
    <property type="component" value="Chromosome"/>
</dbReference>
<dbReference type="GO" id="GO:0005737">
    <property type="term" value="C:cytoplasm"/>
    <property type="evidence" value="ECO:0007669"/>
    <property type="project" value="UniProtKB-SubCell"/>
</dbReference>
<dbReference type="PANTHER" id="PTHR42701">
    <property type="entry name" value="IMIDAZOLE GLYCEROL PHOSPHATE SYNTHASE SUBUNIT HISH"/>
    <property type="match status" value="1"/>
</dbReference>
<keyword evidence="3 10" id="KW-0028">Amino-acid biosynthesis</keyword>
<comment type="catalytic activity">
    <reaction evidence="9 10">
        <text>L-glutamine + H2O = L-glutamate + NH4(+)</text>
        <dbReference type="Rhea" id="RHEA:15889"/>
        <dbReference type="ChEBI" id="CHEBI:15377"/>
        <dbReference type="ChEBI" id="CHEBI:28938"/>
        <dbReference type="ChEBI" id="CHEBI:29985"/>
        <dbReference type="ChEBI" id="CHEBI:58359"/>
        <dbReference type="EC" id="3.5.1.2"/>
    </reaction>
</comment>
<gene>
    <name evidence="10 13" type="primary">hisH</name>
    <name evidence="13" type="ORF">HN018_17060</name>
</gene>
<feature type="region of interest" description="Disordered" evidence="11">
    <location>
        <begin position="51"/>
        <end position="102"/>
    </location>
</feature>
<accession>A0A6M8HTM8</accession>
<evidence type="ECO:0000256" key="4">
    <source>
        <dbReference type="ARBA" id="ARBA00022801"/>
    </source>
</evidence>
<comment type="function">
    <text evidence="10">IGPS catalyzes the conversion of PRFAR and glutamine to IGP, AICAR and glutamate. The HisH subunit catalyzes the hydrolysis of glutamine to glutamate and ammonia as part of the synthesis of IGP and AICAR. The resulting ammonia molecule is channeled to the active site of HisF.</text>
</comment>
<dbReference type="GO" id="GO:0004359">
    <property type="term" value="F:glutaminase activity"/>
    <property type="evidence" value="ECO:0007669"/>
    <property type="project" value="UniProtKB-EC"/>
</dbReference>
<evidence type="ECO:0000256" key="3">
    <source>
        <dbReference type="ARBA" id="ARBA00022605"/>
    </source>
</evidence>
<keyword evidence="4 10" id="KW-0378">Hydrolase</keyword>
<feature type="compositionally biased region" description="Low complexity" evidence="11">
    <location>
        <begin position="83"/>
        <end position="99"/>
    </location>
</feature>
<dbReference type="InterPro" id="IPR010139">
    <property type="entry name" value="Imidazole-glycPsynth_HisH"/>
</dbReference>
<dbReference type="SUPFAM" id="SSF52317">
    <property type="entry name" value="Class I glutamine amidotransferase-like"/>
    <property type="match status" value="1"/>
</dbReference>
<keyword evidence="10" id="KW-0963">Cytoplasm</keyword>
<reference evidence="13 14" key="1">
    <citation type="journal article" date="2014" name="World J. Microbiol. Biotechnol.">
        <title>Biodiversity and physiological characteristics of Antarctic and Arctic lichens-associated bacteria.</title>
        <authorList>
            <person name="Lee Y.M."/>
            <person name="Kim E.H."/>
            <person name="Lee H.K."/>
            <person name="Hong S.G."/>
        </authorList>
    </citation>
    <scope>NUCLEOTIDE SEQUENCE [LARGE SCALE GENOMIC DNA]</scope>
    <source>
        <strain evidence="13 14">PAMC 26569</strain>
    </source>
</reference>
<dbReference type="InterPro" id="IPR029062">
    <property type="entry name" value="Class_I_gatase-like"/>
</dbReference>
<dbReference type="CDD" id="cd01748">
    <property type="entry name" value="GATase1_IGP_Synthase"/>
    <property type="match status" value="1"/>
</dbReference>
<dbReference type="InterPro" id="IPR017926">
    <property type="entry name" value="GATASE"/>
</dbReference>
<feature type="domain" description="Glutamine amidotransferase" evidence="12">
    <location>
        <begin position="121"/>
        <end position="314"/>
    </location>
</feature>
<keyword evidence="14" id="KW-1185">Reference proteome</keyword>
<dbReference type="EC" id="3.5.1.2" evidence="10"/>
<dbReference type="Pfam" id="PF00117">
    <property type="entry name" value="GATase"/>
    <property type="match status" value="1"/>
</dbReference>
<dbReference type="EC" id="4.3.2.10" evidence="10"/>
<dbReference type="GO" id="GO:0016829">
    <property type="term" value="F:lyase activity"/>
    <property type="evidence" value="ECO:0007669"/>
    <property type="project" value="UniProtKB-KW"/>
</dbReference>
<dbReference type="GO" id="GO:0000105">
    <property type="term" value="P:L-histidine biosynthetic process"/>
    <property type="evidence" value="ECO:0007669"/>
    <property type="project" value="UniProtKB-UniRule"/>
</dbReference>
<organism evidence="13 14">
    <name type="scientific">Lichenicola cladoniae</name>
    <dbReference type="NCBI Taxonomy" id="1484109"/>
    <lineage>
        <taxon>Bacteria</taxon>
        <taxon>Pseudomonadati</taxon>
        <taxon>Pseudomonadota</taxon>
        <taxon>Alphaproteobacteria</taxon>
        <taxon>Acetobacterales</taxon>
        <taxon>Acetobacteraceae</taxon>
        <taxon>Lichenicola</taxon>
    </lineage>
</organism>
<dbReference type="PANTHER" id="PTHR42701:SF1">
    <property type="entry name" value="IMIDAZOLE GLYCEROL PHOSPHATE SYNTHASE SUBUNIT HISH"/>
    <property type="match status" value="1"/>
</dbReference>
<keyword evidence="5 10" id="KW-0315">Glutamine amidotransferase</keyword>
<feature type="compositionally biased region" description="Basic and acidic residues" evidence="11">
    <location>
        <begin position="59"/>
        <end position="69"/>
    </location>
</feature>
<dbReference type="AlphaFoldDB" id="A0A6M8HTM8"/>
<dbReference type="UniPathway" id="UPA00031">
    <property type="reaction ID" value="UER00010"/>
</dbReference>
<name>A0A6M8HTM8_9PROT</name>
<evidence type="ECO:0000313" key="14">
    <source>
        <dbReference type="Proteomes" id="UP000500767"/>
    </source>
</evidence>
<evidence type="ECO:0000256" key="10">
    <source>
        <dbReference type="HAMAP-Rule" id="MF_00278"/>
    </source>
</evidence>
<evidence type="ECO:0000256" key="8">
    <source>
        <dbReference type="ARBA" id="ARBA00047838"/>
    </source>
</evidence>
<comment type="catalytic activity">
    <reaction evidence="8 10">
        <text>5-[(5-phospho-1-deoxy-D-ribulos-1-ylimino)methylamino]-1-(5-phospho-beta-D-ribosyl)imidazole-4-carboxamide + L-glutamine = D-erythro-1-(imidazol-4-yl)glycerol 3-phosphate + 5-amino-1-(5-phospho-beta-D-ribosyl)imidazole-4-carboxamide + L-glutamate + H(+)</text>
        <dbReference type="Rhea" id="RHEA:24793"/>
        <dbReference type="ChEBI" id="CHEBI:15378"/>
        <dbReference type="ChEBI" id="CHEBI:29985"/>
        <dbReference type="ChEBI" id="CHEBI:58278"/>
        <dbReference type="ChEBI" id="CHEBI:58359"/>
        <dbReference type="ChEBI" id="CHEBI:58475"/>
        <dbReference type="ChEBI" id="CHEBI:58525"/>
        <dbReference type="EC" id="4.3.2.10"/>
    </reaction>
</comment>
<evidence type="ECO:0000256" key="11">
    <source>
        <dbReference type="SAM" id="MobiDB-lite"/>
    </source>
</evidence>
<evidence type="ECO:0000256" key="5">
    <source>
        <dbReference type="ARBA" id="ARBA00022962"/>
    </source>
</evidence>
<dbReference type="HAMAP" id="MF_00278">
    <property type="entry name" value="HisH"/>
    <property type="match status" value="1"/>
</dbReference>
<dbReference type="GO" id="GO:0000107">
    <property type="term" value="F:imidazoleglycerol-phosphate synthase activity"/>
    <property type="evidence" value="ECO:0007669"/>
    <property type="project" value="UniProtKB-UniRule"/>
</dbReference>